<accession>A0A9P7ZT83</accession>
<dbReference type="InterPro" id="IPR051970">
    <property type="entry name" value="TEL2_Regulation"/>
</dbReference>
<dbReference type="EMBL" id="MU251244">
    <property type="protein sequence ID" value="KAG9257874.1"/>
    <property type="molecule type" value="Genomic_DNA"/>
</dbReference>
<evidence type="ECO:0000256" key="2">
    <source>
        <dbReference type="SAM" id="MobiDB-lite"/>
    </source>
</evidence>
<protein>
    <submittedName>
        <fullName evidence="4">Telomere length regulation protein-domain-containing protein</fullName>
    </submittedName>
</protein>
<proteinExistence type="inferred from homology"/>
<dbReference type="InterPro" id="IPR019337">
    <property type="entry name" value="Telomere_length_regulation_dom"/>
</dbReference>
<feature type="domain" description="Telomere length regulation protein conserved" evidence="3">
    <location>
        <begin position="603"/>
        <end position="714"/>
    </location>
</feature>
<sequence>MDELFTPISTTYLKAAKDRDGEPLFTESKPSGHAQTPAQPVQITTPDAALDGLKAQPDYDQLILILKYLCRSPGATGSFSLHTPSPTSAAIIHTLVTEIAPNYWTLFQEHSNEDDAGARDLELFVDCLRSVAGINALVANVKALLQEIKLSARDSKRPDSKLHISIFIELLATVLHGNGAIRRVWAASTTGLPTEALRTAQSQSLLSILTSGKLLSVAAEAAAVIGRDGVKQDRRWLADGPDFSRWLGRNIVACVRSQHQEPPVLFGSSLFHRGLSLGYADSLIETLINDLLLHRDGDPELFGSVCLSSPSQTRKVLANLLQHLSARFLDNLAPQEEGSGPTIAAVAGLIHSVTKGHDSRVQELVRWCTSASGAGLGHATALRRSVIAVLAQDRDIITDVLEKSLAQFGDELYLRHAAILQQDVHAEILLLSAGYVSRASPVKLAMLLRSSAYLGSISNRIAATQVRARFLGMVVGEVLSSLVDSKGQKLDFKMEELDTEDAARLKALAQVKDVVGSSEVLLGPELPVVHKVQTTSQRSKPPKKKPKPALEPITAVKPRAIIEIVDDSDEEEDDDLVPYAKGSDPEDSDDDATLVQRNKLRPPVYVRDLINYFRDSENYDKQKLALQTAPSLLRRKANYGTEVSAHADELANLMVAVQDKFEMEDFDDLKLQSLVALVASQPKTMGPWFARTFFQGDYSLSQRTTILVTLGLAARELAGYDEFKHQVDAFASKRLPEKIERLYLSDQAHSNTVLGSDLKALPPTALDNVTRSLTSTFLEPLAAEAADSSLGPDALKLQTFTKRYKSSAAKKPRVRAIPNTTAALLAGSFFSPLTAHFQVALRSAKPVVLNQVLLGVYLQTLGVIIHAAGPSTLSLPQLTSELWDLLLSVRQHVLGALSSLKGWLVAMSSLIAVNEGDMRGLCQSQGRQVVETREWVSGVFERTRGDDGGEENDVKMLAAGVLIRLGEAMEKYQALLMGDMIGF</sequence>
<keyword evidence="5" id="KW-1185">Reference proteome</keyword>
<dbReference type="GO" id="GO:0042162">
    <property type="term" value="F:telomeric DNA binding"/>
    <property type="evidence" value="ECO:0007669"/>
    <property type="project" value="TreeGrafter"/>
</dbReference>
<dbReference type="Pfam" id="PF10193">
    <property type="entry name" value="Telomere_reg-2"/>
    <property type="match status" value="1"/>
</dbReference>
<dbReference type="GO" id="GO:0005829">
    <property type="term" value="C:cytosol"/>
    <property type="evidence" value="ECO:0007669"/>
    <property type="project" value="TreeGrafter"/>
</dbReference>
<feature type="region of interest" description="Disordered" evidence="2">
    <location>
        <begin position="532"/>
        <end position="552"/>
    </location>
</feature>
<evidence type="ECO:0000313" key="4">
    <source>
        <dbReference type="EMBL" id="KAG9257874.1"/>
    </source>
</evidence>
<name>A0A9P7ZT83_9HYPO</name>
<dbReference type="GO" id="GO:0051879">
    <property type="term" value="F:Hsp90 protein binding"/>
    <property type="evidence" value="ECO:0007669"/>
    <property type="project" value="TreeGrafter"/>
</dbReference>
<dbReference type="InterPro" id="IPR038528">
    <property type="entry name" value="TEL2_C_sf"/>
</dbReference>
<dbReference type="PANTHER" id="PTHR15830">
    <property type="entry name" value="TELOMERE LENGTH REGULATION PROTEIN TEL2 FAMILY MEMBER"/>
    <property type="match status" value="1"/>
</dbReference>
<dbReference type="FunFam" id="1.25.40.720:FF:000004">
    <property type="entry name" value="WGS project CABT00000000 data, contig 2.6"/>
    <property type="match status" value="1"/>
</dbReference>
<gene>
    <name evidence="4" type="ORF">F5Z01DRAFT_307532</name>
</gene>
<comment type="caution">
    <text evidence="4">The sequence shown here is derived from an EMBL/GenBank/DDBJ whole genome shotgun (WGS) entry which is preliminary data.</text>
</comment>
<evidence type="ECO:0000259" key="3">
    <source>
        <dbReference type="Pfam" id="PF10193"/>
    </source>
</evidence>
<organism evidence="4 5">
    <name type="scientific">Emericellopsis atlantica</name>
    <dbReference type="NCBI Taxonomy" id="2614577"/>
    <lineage>
        <taxon>Eukaryota</taxon>
        <taxon>Fungi</taxon>
        <taxon>Dikarya</taxon>
        <taxon>Ascomycota</taxon>
        <taxon>Pezizomycotina</taxon>
        <taxon>Sordariomycetes</taxon>
        <taxon>Hypocreomycetidae</taxon>
        <taxon>Hypocreales</taxon>
        <taxon>Bionectriaceae</taxon>
        <taxon>Emericellopsis</taxon>
    </lineage>
</organism>
<evidence type="ECO:0000256" key="1">
    <source>
        <dbReference type="ARBA" id="ARBA00006133"/>
    </source>
</evidence>
<feature type="region of interest" description="Disordered" evidence="2">
    <location>
        <begin position="567"/>
        <end position="595"/>
    </location>
</feature>
<dbReference type="GO" id="GO:0051083">
    <property type="term" value="P:'de novo' cotranslational protein folding"/>
    <property type="evidence" value="ECO:0007669"/>
    <property type="project" value="TreeGrafter"/>
</dbReference>
<feature type="region of interest" description="Disordered" evidence="2">
    <location>
        <begin position="19"/>
        <end position="41"/>
    </location>
</feature>
<dbReference type="OrthoDB" id="10258062at2759"/>
<evidence type="ECO:0000313" key="5">
    <source>
        <dbReference type="Proteomes" id="UP000887229"/>
    </source>
</evidence>
<dbReference type="PANTHER" id="PTHR15830:SF10">
    <property type="entry name" value="TELOMERE LENGTH REGULATION PROTEIN TEL2 HOMOLOG"/>
    <property type="match status" value="1"/>
</dbReference>
<dbReference type="GeneID" id="70289823"/>
<dbReference type="Proteomes" id="UP000887229">
    <property type="component" value="Unassembled WGS sequence"/>
</dbReference>
<comment type="similarity">
    <text evidence="1">Belongs to the TEL2 family.</text>
</comment>
<dbReference type="Gene3D" id="1.25.40.720">
    <property type="entry name" value="Telomere length regulation protein 2, C-terminal domain"/>
    <property type="match status" value="2"/>
</dbReference>
<reference evidence="4" key="1">
    <citation type="journal article" date="2021" name="IMA Fungus">
        <title>Genomic characterization of three marine fungi, including Emericellopsis atlantica sp. nov. with signatures of a generalist lifestyle and marine biomass degradation.</title>
        <authorList>
            <person name="Hagestad O.C."/>
            <person name="Hou L."/>
            <person name="Andersen J.H."/>
            <person name="Hansen E.H."/>
            <person name="Altermark B."/>
            <person name="Li C."/>
            <person name="Kuhnert E."/>
            <person name="Cox R.J."/>
            <person name="Crous P.W."/>
            <person name="Spatafora J.W."/>
            <person name="Lail K."/>
            <person name="Amirebrahimi M."/>
            <person name="Lipzen A."/>
            <person name="Pangilinan J."/>
            <person name="Andreopoulos W."/>
            <person name="Hayes R.D."/>
            <person name="Ng V."/>
            <person name="Grigoriev I.V."/>
            <person name="Jackson S.A."/>
            <person name="Sutton T.D.S."/>
            <person name="Dobson A.D.W."/>
            <person name="Rama T."/>
        </authorList>
    </citation>
    <scope>NUCLEOTIDE SEQUENCE</scope>
    <source>
        <strain evidence="4">TS7</strain>
    </source>
</reference>
<dbReference type="AlphaFoldDB" id="A0A9P7ZT83"/>
<feature type="compositionally biased region" description="Acidic residues" evidence="2">
    <location>
        <begin position="567"/>
        <end position="576"/>
    </location>
</feature>
<dbReference type="RefSeq" id="XP_046121798.1">
    <property type="nucleotide sequence ID" value="XM_046258920.1"/>
</dbReference>